<evidence type="ECO:0000313" key="2">
    <source>
        <dbReference type="EMBL" id="MDQ0995603.1"/>
    </source>
</evidence>
<dbReference type="InterPro" id="IPR046657">
    <property type="entry name" value="DUF6766"/>
</dbReference>
<gene>
    <name evidence="2" type="ORF">QFZ34_000780</name>
</gene>
<proteinExistence type="predicted"/>
<feature type="transmembrane region" description="Helical" evidence="1">
    <location>
        <begin position="12"/>
        <end position="30"/>
    </location>
</feature>
<comment type="caution">
    <text evidence="2">The sequence shown here is derived from an EMBL/GenBank/DDBJ whole genome shotgun (WGS) entry which is preliminary data.</text>
</comment>
<dbReference type="RefSeq" id="WP_307277129.1">
    <property type="nucleotide sequence ID" value="NZ_JAUSZT010000002.1"/>
</dbReference>
<reference evidence="2 3" key="1">
    <citation type="submission" date="2023-07" db="EMBL/GenBank/DDBJ databases">
        <title>Comparative genomics of wheat-associated soil bacteria to identify genetic determinants of phenazine resistance.</title>
        <authorList>
            <person name="Mouncey N."/>
        </authorList>
    </citation>
    <scope>NUCLEOTIDE SEQUENCE [LARGE SCALE GENOMIC DNA]</scope>
    <source>
        <strain evidence="2 3">W4I11</strain>
    </source>
</reference>
<protein>
    <recommendedName>
        <fullName evidence="4">Transmembrane protein</fullName>
    </recommendedName>
</protein>
<evidence type="ECO:0000256" key="1">
    <source>
        <dbReference type="SAM" id="Phobius"/>
    </source>
</evidence>
<keyword evidence="1" id="KW-0812">Transmembrane</keyword>
<feature type="transmembrane region" description="Helical" evidence="1">
    <location>
        <begin position="121"/>
        <end position="144"/>
    </location>
</feature>
<dbReference type="Proteomes" id="UP001237780">
    <property type="component" value="Unassembled WGS sequence"/>
</dbReference>
<evidence type="ECO:0008006" key="4">
    <source>
        <dbReference type="Google" id="ProtNLM"/>
    </source>
</evidence>
<keyword evidence="1" id="KW-0472">Membrane</keyword>
<keyword evidence="3" id="KW-1185">Reference proteome</keyword>
<organism evidence="2 3">
    <name type="scientific">Phyllobacterium ifriqiyense</name>
    <dbReference type="NCBI Taxonomy" id="314238"/>
    <lineage>
        <taxon>Bacteria</taxon>
        <taxon>Pseudomonadati</taxon>
        <taxon>Pseudomonadota</taxon>
        <taxon>Alphaproteobacteria</taxon>
        <taxon>Hyphomicrobiales</taxon>
        <taxon>Phyllobacteriaceae</taxon>
        <taxon>Phyllobacterium</taxon>
    </lineage>
</organism>
<dbReference type="Pfam" id="PF20554">
    <property type="entry name" value="DUF6766"/>
    <property type="match status" value="1"/>
</dbReference>
<keyword evidence="1" id="KW-1133">Transmembrane helix</keyword>
<sequence>MKKFFKNNGLTIVLIVAFLGSMLGMWISGWHQENAELASHGLPSMSLLAYLKDESFLSALFENWESEWLQMCFYVTLTALLFQKGSAESLDPDSAEDAASDTSSRDTYPAWMRQSYILRWIYRYSLGLALFFLFVTSFIGHLVASHASHNSQAAMHDGPARTLIEHLVSSQFWFESFQNWQSEFFSTAMLVVLSIYLRFKGSPESKPVSASDTETGA</sequence>
<dbReference type="EMBL" id="JAUSZT010000002">
    <property type="protein sequence ID" value="MDQ0995603.1"/>
    <property type="molecule type" value="Genomic_DNA"/>
</dbReference>
<name>A0ABU0S7C3_9HYPH</name>
<accession>A0ABU0S7C3</accession>
<evidence type="ECO:0000313" key="3">
    <source>
        <dbReference type="Proteomes" id="UP001237780"/>
    </source>
</evidence>